<name>A0AC34GGS1_9BILA</name>
<evidence type="ECO:0000313" key="2">
    <source>
        <dbReference type="WBParaSite" id="ES5_v2.g28757.t1"/>
    </source>
</evidence>
<organism evidence="1 2">
    <name type="scientific">Panagrolaimus sp. ES5</name>
    <dbReference type="NCBI Taxonomy" id="591445"/>
    <lineage>
        <taxon>Eukaryota</taxon>
        <taxon>Metazoa</taxon>
        <taxon>Ecdysozoa</taxon>
        <taxon>Nematoda</taxon>
        <taxon>Chromadorea</taxon>
        <taxon>Rhabditida</taxon>
        <taxon>Tylenchina</taxon>
        <taxon>Panagrolaimomorpha</taxon>
        <taxon>Panagrolaimoidea</taxon>
        <taxon>Panagrolaimidae</taxon>
        <taxon>Panagrolaimus</taxon>
    </lineage>
</organism>
<sequence length="144" mass="16194">MSSTIATATAAGDDKFSRLPEIAKPVSYDIRLTPCLKTFKCKGNETIVVDVTTSTDFLKLHSSEIDINSIQVKLADGSELKGVTFELDRKWMTLTIIFPQKIETQKVNLLIDFVAEHNNKMRGFYQSVYKGNDGTEKKLVKLFL</sequence>
<protein>
    <submittedName>
        <fullName evidence="2">Aminopeptidase N-like N-terminal domain-containing protein</fullName>
    </submittedName>
</protein>
<proteinExistence type="predicted"/>
<evidence type="ECO:0000313" key="1">
    <source>
        <dbReference type="Proteomes" id="UP000887579"/>
    </source>
</evidence>
<dbReference type="Proteomes" id="UP000887579">
    <property type="component" value="Unplaced"/>
</dbReference>
<accession>A0AC34GGS1</accession>
<reference evidence="2" key="1">
    <citation type="submission" date="2022-11" db="UniProtKB">
        <authorList>
            <consortium name="WormBaseParasite"/>
        </authorList>
    </citation>
    <scope>IDENTIFICATION</scope>
</reference>
<dbReference type="WBParaSite" id="ES5_v2.g28757.t1">
    <property type="protein sequence ID" value="ES5_v2.g28757.t1"/>
    <property type="gene ID" value="ES5_v2.g28757"/>
</dbReference>